<dbReference type="InterPro" id="IPR027417">
    <property type="entry name" value="P-loop_NTPase"/>
</dbReference>
<evidence type="ECO:0000313" key="2">
    <source>
        <dbReference type="Proteomes" id="UP000176511"/>
    </source>
</evidence>
<dbReference type="Gene3D" id="3.40.50.300">
    <property type="entry name" value="P-loop containing nucleotide triphosphate hydrolases"/>
    <property type="match status" value="1"/>
</dbReference>
<organism evidence="1 2">
    <name type="scientific">Candidatus Kaiserbacteria bacterium RIFCSPHIGHO2_02_FULL_49_34</name>
    <dbReference type="NCBI Taxonomy" id="1798491"/>
    <lineage>
        <taxon>Bacteria</taxon>
        <taxon>Candidatus Kaiseribacteriota</taxon>
    </lineage>
</organism>
<comment type="caution">
    <text evidence="1">The sequence shown here is derived from an EMBL/GenBank/DDBJ whole genome shotgun (WGS) entry which is preliminary data.</text>
</comment>
<dbReference type="STRING" id="1798491.A3C87_03870"/>
<dbReference type="AlphaFoldDB" id="A0A1F6DJW6"/>
<protein>
    <submittedName>
        <fullName evidence="1">Uncharacterized protein</fullName>
    </submittedName>
</protein>
<dbReference type="Proteomes" id="UP000176511">
    <property type="component" value="Unassembled WGS sequence"/>
</dbReference>
<evidence type="ECO:0000313" key="1">
    <source>
        <dbReference type="EMBL" id="OGG61714.1"/>
    </source>
</evidence>
<proteinExistence type="predicted"/>
<dbReference type="EMBL" id="MFLE01000015">
    <property type="protein sequence ID" value="OGG61714.1"/>
    <property type="molecule type" value="Genomic_DNA"/>
</dbReference>
<sequence>MPGINLEAYCGTIDGNFPSNYLVTTEGSGEMMSYLPGVGLEEYLEDVIAGKYSAFELLTLISADMNMHLRVDVLPELHAGNNVRSLRGDVDMFLHLYGMGCTDLVSDAFDLRKKQIKAGLPSPHAYLIYNLDPQMVYDAVRADAKEGDSDTPSLEYFERMSTGLKHFKASVELDGTTKVYIIDANGSDEDICAETNEIMSEIIGQ</sequence>
<accession>A0A1F6DJW6</accession>
<reference evidence="1 2" key="1">
    <citation type="journal article" date="2016" name="Nat. Commun.">
        <title>Thousands of microbial genomes shed light on interconnected biogeochemical processes in an aquifer system.</title>
        <authorList>
            <person name="Anantharaman K."/>
            <person name="Brown C.T."/>
            <person name="Hug L.A."/>
            <person name="Sharon I."/>
            <person name="Castelle C.J."/>
            <person name="Probst A.J."/>
            <person name="Thomas B.C."/>
            <person name="Singh A."/>
            <person name="Wilkins M.J."/>
            <person name="Karaoz U."/>
            <person name="Brodie E.L."/>
            <person name="Williams K.H."/>
            <person name="Hubbard S.S."/>
            <person name="Banfield J.F."/>
        </authorList>
    </citation>
    <scope>NUCLEOTIDE SEQUENCE [LARGE SCALE GENOMIC DNA]</scope>
</reference>
<gene>
    <name evidence="1" type="ORF">A3C87_03870</name>
</gene>
<name>A0A1F6DJW6_9BACT</name>